<evidence type="ECO:0000256" key="1">
    <source>
        <dbReference type="SAM" id="MobiDB-lite"/>
    </source>
</evidence>
<dbReference type="Pfam" id="PF06791">
    <property type="entry name" value="TMP_2"/>
    <property type="match status" value="1"/>
</dbReference>
<comment type="caution">
    <text evidence="3">The sequence shown here is derived from an EMBL/GenBank/DDBJ whole genome shotgun (WGS) entry which is preliminary data.</text>
</comment>
<dbReference type="AlphaFoldDB" id="A0A4Q8LR27"/>
<dbReference type="InterPro" id="IPR009628">
    <property type="entry name" value="Phage_tape_measure_N"/>
</dbReference>
<dbReference type="RefSeq" id="WP_130524342.1">
    <property type="nucleotide sequence ID" value="NZ_SHLZ01000005.1"/>
</dbReference>
<feature type="compositionally biased region" description="Basic and acidic residues" evidence="1">
    <location>
        <begin position="405"/>
        <end position="421"/>
    </location>
</feature>
<evidence type="ECO:0000259" key="2">
    <source>
        <dbReference type="Pfam" id="PF06791"/>
    </source>
</evidence>
<accession>A0A4Q8LR27</accession>
<feature type="region of interest" description="Disordered" evidence="1">
    <location>
        <begin position="400"/>
        <end position="431"/>
    </location>
</feature>
<protein>
    <recommendedName>
        <fullName evidence="2">Bacteriophage tail tape measure N-terminal domain-containing protein</fullName>
    </recommendedName>
</protein>
<sequence length="688" mass="73255">MTDIAQLSYEVDSAGLDLGTRALDRHASSAEKAERGALKLTGSVKKVAVQAGATGSAVQTMTGRVDRMYQQVIDETQAMDKAMGHAGISAAQWSASMRMLPAQLTDIVTGLATGQAPFTVLIQQGGQLKDMFGGVVPAAKALAIGLGQMINPLTVSAAAVGALAYAWHEGESEARSFNEALILTGGYAGRSAAQLSALADTYANVAGVTQHFAATALAEVAKSGAFAGEQFDVASRAAVLWSKATGGAVDDTVKEFSRIKDDPVDALLTLNDSYHFLSKAQIDHIRLLEDEGHHQDAVTSAFGVYANMIDQRAPQLADNLGYIERAWRGIKDAAAGVADGVMGLGRQNDLTQAKAFFDSQKELLRLNPDSAFAKTSYQVALSRYQQAMVANSQFIDGSAGPVDSRSYRDQMDKEEEAERQRQANAKKRLSDQQREAAALAAAFDNANGQLAKQIALYGDTTNAARIAYEIQYGGLQDLSSAQKALLQDQASWLDWLDEMATIEAATNKIADEQRAAMEANAKKSLKVVGGYSSELTRYADQAARNMQDSFADFLFDPFAEGLDGMLTGFLKVIQRIAAEVAAEQILQGVGGWLGQAFGPRITGFSSGGYTGAGGKHEAAGIVHRGEYVINAESTRRLGLDYLNSLNGFASGGLVGSWTGEKGKEETVENAVFLLLPTQKSMPEEVCLH</sequence>
<evidence type="ECO:0000313" key="3">
    <source>
        <dbReference type="EMBL" id="TAA33717.1"/>
    </source>
</evidence>
<evidence type="ECO:0000313" key="4">
    <source>
        <dbReference type="Proteomes" id="UP000292087"/>
    </source>
</evidence>
<feature type="domain" description="Bacteriophage tail tape measure N-terminal" evidence="2">
    <location>
        <begin position="82"/>
        <end position="286"/>
    </location>
</feature>
<reference evidence="3 4" key="1">
    <citation type="submission" date="2019-02" db="EMBL/GenBank/DDBJ databases">
        <title>WGS of Pseudoxanthomonas species novum from clinical isolates.</title>
        <authorList>
            <person name="Bernier A.-M."/>
            <person name="Bernard K."/>
            <person name="Vachon A."/>
        </authorList>
    </citation>
    <scope>NUCLEOTIDE SEQUENCE [LARGE SCALE GENOMIC DNA]</scope>
    <source>
        <strain evidence="3 4">NML140781</strain>
    </source>
</reference>
<gene>
    <name evidence="3" type="ORF">EA656_14865</name>
</gene>
<proteinExistence type="predicted"/>
<name>A0A4Q8LR27_9GAMM</name>
<dbReference type="EMBL" id="SHMF01000004">
    <property type="protein sequence ID" value="TAA33717.1"/>
    <property type="molecule type" value="Genomic_DNA"/>
</dbReference>
<organism evidence="3 4">
    <name type="scientific">Pseudoxanthomonas winnipegensis</name>
    <dbReference type="NCBI Taxonomy" id="2480810"/>
    <lineage>
        <taxon>Bacteria</taxon>
        <taxon>Pseudomonadati</taxon>
        <taxon>Pseudomonadota</taxon>
        <taxon>Gammaproteobacteria</taxon>
        <taxon>Lysobacterales</taxon>
        <taxon>Lysobacteraceae</taxon>
        <taxon>Pseudoxanthomonas</taxon>
    </lineage>
</organism>
<dbReference type="Proteomes" id="UP000292087">
    <property type="component" value="Unassembled WGS sequence"/>
</dbReference>